<feature type="signal peptide" evidence="2">
    <location>
        <begin position="1"/>
        <end position="19"/>
    </location>
</feature>
<evidence type="ECO:0008006" key="5">
    <source>
        <dbReference type="Google" id="ProtNLM"/>
    </source>
</evidence>
<protein>
    <recommendedName>
        <fullName evidence="5">Lipoprotein</fullName>
    </recommendedName>
</protein>
<evidence type="ECO:0000256" key="2">
    <source>
        <dbReference type="SAM" id="SignalP"/>
    </source>
</evidence>
<dbReference type="Proteomes" id="UP000000771">
    <property type="component" value="Chromosome"/>
</dbReference>
<feature type="region of interest" description="Disordered" evidence="1">
    <location>
        <begin position="48"/>
        <end position="68"/>
    </location>
</feature>
<dbReference type="eggNOG" id="ENOG503394U">
    <property type="taxonomic scope" value="Bacteria"/>
</dbReference>
<dbReference type="HOGENOM" id="CLU_1187866_0_0_11"/>
<organism evidence="3 4">
    <name type="scientific">Acidimicrobium ferrooxidans (strain DSM 10331 / JCM 15462 / NBRC 103882 / ICP)</name>
    <dbReference type="NCBI Taxonomy" id="525909"/>
    <lineage>
        <taxon>Bacteria</taxon>
        <taxon>Bacillati</taxon>
        <taxon>Actinomycetota</taxon>
        <taxon>Acidimicrobiia</taxon>
        <taxon>Acidimicrobiales</taxon>
        <taxon>Acidimicrobiaceae</taxon>
        <taxon>Acidimicrobium</taxon>
    </lineage>
</organism>
<gene>
    <name evidence="3" type="ordered locus">Afer_1069</name>
</gene>
<dbReference type="PROSITE" id="PS51257">
    <property type="entry name" value="PROKAR_LIPOPROTEIN"/>
    <property type="match status" value="1"/>
</dbReference>
<reference evidence="3 4" key="1">
    <citation type="journal article" date="2009" name="Stand. Genomic Sci.">
        <title>Complete genome sequence of Acidimicrobium ferrooxidans type strain (ICP).</title>
        <authorList>
            <person name="Clum A."/>
            <person name="Nolan M."/>
            <person name="Lang E."/>
            <person name="Glavina Del Rio T."/>
            <person name="Tice H."/>
            <person name="Copeland A."/>
            <person name="Cheng J.F."/>
            <person name="Lucas S."/>
            <person name="Chen F."/>
            <person name="Bruce D."/>
            <person name="Goodwin L."/>
            <person name="Pitluck S."/>
            <person name="Ivanova N."/>
            <person name="Mavrommatis K."/>
            <person name="Mikhailova N."/>
            <person name="Pati A."/>
            <person name="Chen A."/>
            <person name="Palaniappan K."/>
            <person name="Goker M."/>
            <person name="Spring S."/>
            <person name="Land M."/>
            <person name="Hauser L."/>
            <person name="Chang Y.J."/>
            <person name="Jeffries C.C."/>
            <person name="Chain P."/>
            <person name="Bristow J."/>
            <person name="Eisen J.A."/>
            <person name="Markowitz V."/>
            <person name="Hugenholtz P."/>
            <person name="Kyrpides N.C."/>
            <person name="Klenk H.P."/>
            <person name="Lapidus A."/>
        </authorList>
    </citation>
    <scope>NUCLEOTIDE SEQUENCE [LARGE SCALE GENOMIC DNA]</scope>
    <source>
        <strain evidence="4">DSM 10331 / JCM 15462 / NBRC 103882 / ICP</strain>
    </source>
</reference>
<accession>C7LZ46</accession>
<dbReference type="EMBL" id="CP001631">
    <property type="protein sequence ID" value="ACU54004.1"/>
    <property type="molecule type" value="Genomic_DNA"/>
</dbReference>
<keyword evidence="4" id="KW-1185">Reference proteome</keyword>
<sequence length="233" mass="24141">MQVLRPQLAVLVAAVASLAACGSAVPSPKAHRLLPATHPLAPRPVLVAPSAVSTDPGPGALPQTPALPSATTQSFKTSVADLWAAIVTDNPALAMPAFFPLPAYLQVKSLTDDAHDWAVRLVAHFVLDIEAAHAVVTSHGGTPTLVGLEVPTTNANWVPPGTCYNRLGYWHVPGSRLVYQVGTTTYSIGVLSLISWRGTWYVVHLGAINRPSDEGAVDAPAVGVGSFGPPGGC</sequence>
<name>C7LZ46_ACIFD</name>
<dbReference type="STRING" id="525909.Afer_1069"/>
<keyword evidence="2" id="KW-0732">Signal</keyword>
<evidence type="ECO:0000313" key="4">
    <source>
        <dbReference type="Proteomes" id="UP000000771"/>
    </source>
</evidence>
<feature type="chain" id="PRO_5002979811" description="Lipoprotein" evidence="2">
    <location>
        <begin position="20"/>
        <end position="233"/>
    </location>
</feature>
<evidence type="ECO:0000313" key="3">
    <source>
        <dbReference type="EMBL" id="ACU54004.1"/>
    </source>
</evidence>
<dbReference type="KEGG" id="afo:Afer_1069"/>
<proteinExistence type="predicted"/>
<evidence type="ECO:0000256" key="1">
    <source>
        <dbReference type="SAM" id="MobiDB-lite"/>
    </source>
</evidence>
<dbReference type="AlphaFoldDB" id="C7LZ46"/>